<reference evidence="3" key="1">
    <citation type="submission" date="2025-08" db="UniProtKB">
        <authorList>
            <consortium name="RefSeq"/>
        </authorList>
    </citation>
    <scope>IDENTIFICATION</scope>
    <source>
        <tissue evidence="3">Leaves</tissue>
    </source>
</reference>
<name>A0ABM4UQY0_COFAR</name>
<dbReference type="InterPro" id="IPR025558">
    <property type="entry name" value="DUF4283"/>
</dbReference>
<sequence>MAEELTEILQKFALTSKEMDGAEIDFGDVGASVKECGESLVGRIKGEKVINFVGMKIFVTLAWGYPKCLRVLERGVNLFQFFIPKKDHRERILSGGPWLIDSQMLVLRQWFVGIEEEEAEFNIAPLWIQVWNLPVHWISKEDGKKIA</sequence>
<evidence type="ECO:0000313" key="3">
    <source>
        <dbReference type="RefSeq" id="XP_071909688.1"/>
    </source>
</evidence>
<evidence type="ECO:0000313" key="2">
    <source>
        <dbReference type="Proteomes" id="UP001652660"/>
    </source>
</evidence>
<organism evidence="2 3">
    <name type="scientific">Coffea arabica</name>
    <name type="common">Arabian coffee</name>
    <dbReference type="NCBI Taxonomy" id="13443"/>
    <lineage>
        <taxon>Eukaryota</taxon>
        <taxon>Viridiplantae</taxon>
        <taxon>Streptophyta</taxon>
        <taxon>Embryophyta</taxon>
        <taxon>Tracheophyta</taxon>
        <taxon>Spermatophyta</taxon>
        <taxon>Magnoliopsida</taxon>
        <taxon>eudicotyledons</taxon>
        <taxon>Gunneridae</taxon>
        <taxon>Pentapetalae</taxon>
        <taxon>asterids</taxon>
        <taxon>lamiids</taxon>
        <taxon>Gentianales</taxon>
        <taxon>Rubiaceae</taxon>
        <taxon>Ixoroideae</taxon>
        <taxon>Gardenieae complex</taxon>
        <taxon>Bertiereae - Coffeeae clade</taxon>
        <taxon>Coffeeae</taxon>
        <taxon>Coffea</taxon>
    </lineage>
</organism>
<proteinExistence type="predicted"/>
<dbReference type="InterPro" id="IPR040256">
    <property type="entry name" value="At4g02000-like"/>
</dbReference>
<dbReference type="PANTHER" id="PTHR31286">
    <property type="entry name" value="GLYCINE-RICH CELL WALL STRUCTURAL PROTEIN 1.8-LIKE"/>
    <property type="match status" value="1"/>
</dbReference>
<evidence type="ECO:0000259" key="1">
    <source>
        <dbReference type="Pfam" id="PF14111"/>
    </source>
</evidence>
<keyword evidence="2" id="KW-1185">Reference proteome</keyword>
<dbReference type="GeneID" id="140008728"/>
<protein>
    <recommendedName>
        <fullName evidence="1">DUF4283 domain-containing protein</fullName>
    </recommendedName>
</protein>
<dbReference type="RefSeq" id="XP_071909688.1">
    <property type="nucleotide sequence ID" value="XM_072053587.1"/>
</dbReference>
<gene>
    <name evidence="3" type="primary">LOC140008728</name>
</gene>
<feature type="domain" description="DUF4283" evidence="1">
    <location>
        <begin position="34"/>
        <end position="110"/>
    </location>
</feature>
<dbReference type="Pfam" id="PF14111">
    <property type="entry name" value="DUF4283"/>
    <property type="match status" value="1"/>
</dbReference>
<accession>A0ABM4UQY0</accession>
<dbReference type="Proteomes" id="UP001652660">
    <property type="component" value="Chromosome 6c"/>
</dbReference>
<dbReference type="PANTHER" id="PTHR31286:SF178">
    <property type="entry name" value="DUF4283 DOMAIN-CONTAINING PROTEIN"/>
    <property type="match status" value="1"/>
</dbReference>